<dbReference type="PANTHER" id="PTHR47837">
    <property type="entry name" value="GTP PYROPHOSPHOKINASE YJBM"/>
    <property type="match status" value="1"/>
</dbReference>
<dbReference type="EMBL" id="JADWOX010000028">
    <property type="protein sequence ID" value="MBI1686820.1"/>
    <property type="molecule type" value="Genomic_DNA"/>
</dbReference>
<dbReference type="Proteomes" id="UP000639859">
    <property type="component" value="Unassembled WGS sequence"/>
</dbReference>
<dbReference type="InterPro" id="IPR007685">
    <property type="entry name" value="RelA_SpoT"/>
</dbReference>
<accession>A0ABS0T6V5</accession>
<reference evidence="2 3" key="1">
    <citation type="submission" date="2020-11" db="EMBL/GenBank/DDBJ databases">
        <title>genome sequence of strain KACC 18849.</title>
        <authorList>
            <person name="Gao J."/>
            <person name="Zhang X."/>
        </authorList>
    </citation>
    <scope>NUCLEOTIDE SEQUENCE [LARGE SCALE GENOMIC DNA]</scope>
    <source>
        <strain evidence="2 3">KACC 18849</strain>
    </source>
</reference>
<protein>
    <submittedName>
        <fullName evidence="2">RelA/SpoT domain-containing protein</fullName>
    </submittedName>
</protein>
<proteinExistence type="predicted"/>
<dbReference type="InterPro" id="IPR052366">
    <property type="entry name" value="GTP_Pyrophosphokinase"/>
</dbReference>
<comment type="caution">
    <text evidence="2">The sequence shown here is derived from an EMBL/GenBank/DDBJ whole genome shotgun (WGS) entry which is preliminary data.</text>
</comment>
<evidence type="ECO:0000313" key="2">
    <source>
        <dbReference type="EMBL" id="MBI1686820.1"/>
    </source>
</evidence>
<dbReference type="SMART" id="SM00954">
    <property type="entry name" value="RelA_SpoT"/>
    <property type="match status" value="1"/>
</dbReference>
<name>A0ABS0T6V5_9CAUL</name>
<evidence type="ECO:0000313" key="3">
    <source>
        <dbReference type="Proteomes" id="UP000639859"/>
    </source>
</evidence>
<sequence>MATALSKSRIDRAGKMLSEGGDLTEELIEFEYNFDQYRASHLDPLSKTTHEIQMWLQDYGTKYYLAQRLKRKPQILRKLKRLSVRLTQLQDIGGSRIIVDKNNDVDKLIDFISEQINSGAAFTLKRVTDYREKGRDETGYRGAHLILERDKKTLELQIRSRVQHYWAESIERSSIIYGHHLKEQDGHPKVIGYFKSLSDIFYEIESGRDPDARNKVSLDRQREEAQNIIYASDKHRIFDSYVNEDVIRTLKSVEGGSGDIDNWIIVFDWKTGEFVTWASVSRNAEEATQKYVSYEQQFPADENFEVVLIGSSDISTIRQTHSHYFGIEKFDNILENLDQSISGLKTRMDIDVGSRQILSVLQVRNYWGRNTVSIDTLKNHFAKKVVTFDASLKTLRDLGLINMKDYQSPISLNIKRKSDIEAYL</sequence>
<feature type="domain" description="RelA/SpoT" evidence="1">
    <location>
        <begin position="67"/>
        <end position="181"/>
    </location>
</feature>
<dbReference type="SUPFAM" id="SSF81301">
    <property type="entry name" value="Nucleotidyltransferase"/>
    <property type="match status" value="1"/>
</dbReference>
<keyword evidence="3" id="KW-1185">Reference proteome</keyword>
<dbReference type="PANTHER" id="PTHR47837:SF1">
    <property type="entry name" value="GTP PYROPHOSPHOKINASE YJBM"/>
    <property type="match status" value="1"/>
</dbReference>
<evidence type="ECO:0000259" key="1">
    <source>
        <dbReference type="SMART" id="SM00954"/>
    </source>
</evidence>
<dbReference type="RefSeq" id="WP_198578708.1">
    <property type="nucleotide sequence ID" value="NZ_JADWOX010000028.1"/>
</dbReference>
<organism evidence="2 3">
    <name type="scientific">Caulobacter hibisci</name>
    <dbReference type="NCBI Taxonomy" id="2035993"/>
    <lineage>
        <taxon>Bacteria</taxon>
        <taxon>Pseudomonadati</taxon>
        <taxon>Pseudomonadota</taxon>
        <taxon>Alphaproteobacteria</taxon>
        <taxon>Caulobacterales</taxon>
        <taxon>Caulobacteraceae</taxon>
        <taxon>Caulobacter</taxon>
    </lineage>
</organism>
<gene>
    <name evidence="2" type="ORF">I4Q42_24395</name>
</gene>
<dbReference type="Gene3D" id="3.30.460.10">
    <property type="entry name" value="Beta Polymerase, domain 2"/>
    <property type="match status" value="1"/>
</dbReference>
<dbReference type="CDD" id="cd05399">
    <property type="entry name" value="NT_Rel-Spo_like"/>
    <property type="match status" value="1"/>
</dbReference>
<dbReference type="Pfam" id="PF04607">
    <property type="entry name" value="RelA_SpoT"/>
    <property type="match status" value="1"/>
</dbReference>
<dbReference type="InterPro" id="IPR043519">
    <property type="entry name" value="NT_sf"/>
</dbReference>